<dbReference type="RefSeq" id="WP_092093154.1">
    <property type="nucleotide sequence ID" value="NZ_FOQE01000032.1"/>
</dbReference>
<sequence>MADVYFWKEAEKDYKKLDGTLKKWVNAAEERLRIRGSEIGKDLGNTSYSKLAGFKELKNQKLGIRLIFKPTKDNQIEIIEIVAIGKREDEKVFVTAEKRRKKYW</sequence>
<evidence type="ECO:0000313" key="2">
    <source>
        <dbReference type="Proteomes" id="UP000198668"/>
    </source>
</evidence>
<dbReference type="Proteomes" id="UP000198668">
    <property type="component" value="Unassembled WGS sequence"/>
</dbReference>
<proteinExistence type="predicted"/>
<dbReference type="InterPro" id="IPR035093">
    <property type="entry name" value="RelE/ParE_toxin_dom_sf"/>
</dbReference>
<protein>
    <submittedName>
        <fullName evidence="1">mRNA interferase RelE/StbE</fullName>
    </submittedName>
</protein>
<organism evidence="1 2">
    <name type="scientific">Pisciglobus halotolerans</name>
    <dbReference type="NCBI Taxonomy" id="745365"/>
    <lineage>
        <taxon>Bacteria</taxon>
        <taxon>Bacillati</taxon>
        <taxon>Bacillota</taxon>
        <taxon>Bacilli</taxon>
        <taxon>Lactobacillales</taxon>
        <taxon>Carnobacteriaceae</taxon>
    </lineage>
</organism>
<reference evidence="1 2" key="1">
    <citation type="submission" date="2016-10" db="EMBL/GenBank/DDBJ databases">
        <authorList>
            <person name="de Groot N.N."/>
        </authorList>
    </citation>
    <scope>NUCLEOTIDE SEQUENCE [LARGE SCALE GENOMIC DNA]</scope>
    <source>
        <strain evidence="1 2">DSM 27630</strain>
    </source>
</reference>
<name>A0A1I3D9N5_9LACT</name>
<dbReference type="SUPFAM" id="SSF143011">
    <property type="entry name" value="RelE-like"/>
    <property type="match status" value="1"/>
</dbReference>
<keyword evidence="2" id="KW-1185">Reference proteome</keyword>
<dbReference type="OrthoDB" id="2167761at2"/>
<dbReference type="Gene3D" id="3.30.2310.20">
    <property type="entry name" value="RelE-like"/>
    <property type="match status" value="1"/>
</dbReference>
<gene>
    <name evidence="1" type="ORF">SAMN04489868_1322</name>
</gene>
<accession>A0A1I3D9N5</accession>
<evidence type="ECO:0000313" key="1">
    <source>
        <dbReference type="EMBL" id="SFH83437.1"/>
    </source>
</evidence>
<dbReference type="AlphaFoldDB" id="A0A1I3D9N5"/>
<dbReference type="EMBL" id="FOQE01000032">
    <property type="protein sequence ID" value="SFH83437.1"/>
    <property type="molecule type" value="Genomic_DNA"/>
</dbReference>